<organism evidence="2 3">
    <name type="scientific">Podarcis lilfordi</name>
    <name type="common">Lilford's wall lizard</name>
    <dbReference type="NCBI Taxonomy" id="74358"/>
    <lineage>
        <taxon>Eukaryota</taxon>
        <taxon>Metazoa</taxon>
        <taxon>Chordata</taxon>
        <taxon>Craniata</taxon>
        <taxon>Vertebrata</taxon>
        <taxon>Euteleostomi</taxon>
        <taxon>Lepidosauria</taxon>
        <taxon>Squamata</taxon>
        <taxon>Bifurcata</taxon>
        <taxon>Unidentata</taxon>
        <taxon>Episquamata</taxon>
        <taxon>Laterata</taxon>
        <taxon>Lacertibaenia</taxon>
        <taxon>Lacertidae</taxon>
        <taxon>Podarcis</taxon>
    </lineage>
</organism>
<dbReference type="EMBL" id="OX395129">
    <property type="protein sequence ID" value="CAI5772134.1"/>
    <property type="molecule type" value="Genomic_DNA"/>
</dbReference>
<proteinExistence type="predicted"/>
<dbReference type="AlphaFoldDB" id="A0AA35P225"/>
<gene>
    <name evidence="2" type="ORF">PODLI_1B030266</name>
</gene>
<evidence type="ECO:0000313" key="2">
    <source>
        <dbReference type="EMBL" id="CAI5772134.1"/>
    </source>
</evidence>
<dbReference type="Proteomes" id="UP001178461">
    <property type="component" value="Chromosome 4"/>
</dbReference>
<feature type="region of interest" description="Disordered" evidence="1">
    <location>
        <begin position="255"/>
        <end position="274"/>
    </location>
</feature>
<protein>
    <submittedName>
        <fullName evidence="2">Uncharacterized protein</fullName>
    </submittedName>
</protein>
<accession>A0AA35P225</accession>
<keyword evidence="3" id="KW-1185">Reference proteome</keyword>
<evidence type="ECO:0000313" key="3">
    <source>
        <dbReference type="Proteomes" id="UP001178461"/>
    </source>
</evidence>
<evidence type="ECO:0000256" key="1">
    <source>
        <dbReference type="SAM" id="MobiDB-lite"/>
    </source>
</evidence>
<feature type="compositionally biased region" description="Basic and acidic residues" evidence="1">
    <location>
        <begin position="255"/>
        <end position="264"/>
    </location>
</feature>
<name>A0AA35P225_9SAUR</name>
<sequence>MVERREFKDGEKLQLALFCNAKEEILLNRKLRILESMKKQAETSFTLDQRILYNRFSLKLRRSEAAHAKLHGNRDLAKQLSQSLFPNLHTVVTDGSKKAVRVILQNEEASRTVSAPCRIQTHLAAVSVAKNQSCQDLQGKEAEIKDPQSYLGAIKEIDAQRGYRRKDVSAAKKVSICKRQTDLSEPIGILGYKRPFTAYPQKHDRLSDVNYRYQGILERTYSQLQHPQAEATDPNMSLCPEGLVNKGLKEGFLEQKKSSKGERNKKWRPNSRNLFLGLDNTPQGRYSSMGNHVMVDNHGSFNNKVKLFVQKIAALKKEADSTLQDYYSERLVENLGSQVKQDFLWDTQQEQAKWNPVGPETNHRSITIKNLDRDFMRKESPLEILIWEYYNEIITKENLIERKWLNNNPYQLIVN</sequence>
<reference evidence="2" key="1">
    <citation type="submission" date="2022-12" db="EMBL/GenBank/DDBJ databases">
        <authorList>
            <person name="Alioto T."/>
            <person name="Alioto T."/>
            <person name="Gomez Garrido J."/>
        </authorList>
    </citation>
    <scope>NUCLEOTIDE SEQUENCE</scope>
</reference>